<comment type="caution">
    <text evidence="1">The sequence shown here is derived from an EMBL/GenBank/DDBJ whole genome shotgun (WGS) entry which is preliminary data.</text>
</comment>
<protein>
    <recommendedName>
        <fullName evidence="3">Mono-oxygenase ydhR</fullName>
    </recommendedName>
</protein>
<sequence>MQLIIRYSAPDHARFRTAFDADAEDRGRNGLSLLQLWREGEGHAWALFQVNDAKAAREYLQAGAKVFESQAGITGSQAHFVETA</sequence>
<gene>
    <name evidence="1" type="ORF">ACFFIZ_16505</name>
</gene>
<evidence type="ECO:0000313" key="2">
    <source>
        <dbReference type="Proteomes" id="UP001589795"/>
    </source>
</evidence>
<name>A0ABV6CMA4_9RHOB</name>
<evidence type="ECO:0000313" key="1">
    <source>
        <dbReference type="EMBL" id="MFC0201865.1"/>
    </source>
</evidence>
<dbReference type="Proteomes" id="UP001589795">
    <property type="component" value="Unassembled WGS sequence"/>
</dbReference>
<accession>A0ABV6CMA4</accession>
<keyword evidence="2" id="KW-1185">Reference proteome</keyword>
<dbReference type="RefSeq" id="WP_265507788.1">
    <property type="nucleotide sequence ID" value="NZ_JAOTBE010000043.1"/>
</dbReference>
<evidence type="ECO:0008006" key="3">
    <source>
        <dbReference type="Google" id="ProtNLM"/>
    </source>
</evidence>
<reference evidence="1 2" key="1">
    <citation type="submission" date="2024-09" db="EMBL/GenBank/DDBJ databases">
        <authorList>
            <person name="Sun Q."/>
            <person name="Mori K."/>
        </authorList>
    </citation>
    <scope>NUCLEOTIDE SEQUENCE [LARGE SCALE GENOMIC DNA]</scope>
    <source>
        <strain evidence="1 2">CCM 7904</strain>
    </source>
</reference>
<organism evidence="1 2">
    <name type="scientific">Paracoccus rhizosphaerae</name>
    <dbReference type="NCBI Taxonomy" id="1133347"/>
    <lineage>
        <taxon>Bacteria</taxon>
        <taxon>Pseudomonadati</taxon>
        <taxon>Pseudomonadota</taxon>
        <taxon>Alphaproteobacteria</taxon>
        <taxon>Rhodobacterales</taxon>
        <taxon>Paracoccaceae</taxon>
        <taxon>Paracoccus</taxon>
    </lineage>
</organism>
<proteinExistence type="predicted"/>
<dbReference type="EMBL" id="JBHLWQ010000153">
    <property type="protein sequence ID" value="MFC0201865.1"/>
    <property type="molecule type" value="Genomic_DNA"/>
</dbReference>